<evidence type="ECO:0000256" key="1">
    <source>
        <dbReference type="ARBA" id="ARBA00005695"/>
    </source>
</evidence>
<dbReference type="FunFam" id="3.10.105.10:FF:000002">
    <property type="entry name" value="Dipeptide ABC transporter, substrate-binding protein"/>
    <property type="match status" value="1"/>
</dbReference>
<dbReference type="Pfam" id="PF00496">
    <property type="entry name" value="SBP_bac_5"/>
    <property type="match status" value="1"/>
</dbReference>
<reference evidence="5 6" key="1">
    <citation type="submission" date="2020-08" db="EMBL/GenBank/DDBJ databases">
        <title>Genomic Encyclopedia of Type Strains, Phase IV (KMG-IV): sequencing the most valuable type-strain genomes for metagenomic binning, comparative biology and taxonomic classification.</title>
        <authorList>
            <person name="Goeker M."/>
        </authorList>
    </citation>
    <scope>NUCLEOTIDE SEQUENCE [LARGE SCALE GENOMIC DNA]</scope>
    <source>
        <strain evidence="5 6">DSM 27165</strain>
    </source>
</reference>
<keyword evidence="2 3" id="KW-0732">Signal</keyword>
<proteinExistence type="inferred from homology"/>
<dbReference type="GO" id="GO:0030288">
    <property type="term" value="C:outer membrane-bounded periplasmic space"/>
    <property type="evidence" value="ECO:0007669"/>
    <property type="project" value="TreeGrafter"/>
</dbReference>
<dbReference type="Gene3D" id="3.40.190.10">
    <property type="entry name" value="Periplasmic binding protein-like II"/>
    <property type="match status" value="1"/>
</dbReference>
<organism evidence="5 6">
    <name type="scientific">Chitinivorax tropicus</name>
    <dbReference type="NCBI Taxonomy" id="714531"/>
    <lineage>
        <taxon>Bacteria</taxon>
        <taxon>Pseudomonadati</taxon>
        <taxon>Pseudomonadota</taxon>
        <taxon>Betaproteobacteria</taxon>
        <taxon>Chitinivorax</taxon>
    </lineage>
</organism>
<evidence type="ECO:0000313" key="5">
    <source>
        <dbReference type="EMBL" id="MBB5018248.1"/>
    </source>
</evidence>
<dbReference type="PANTHER" id="PTHR30290">
    <property type="entry name" value="PERIPLASMIC BINDING COMPONENT OF ABC TRANSPORTER"/>
    <property type="match status" value="1"/>
</dbReference>
<dbReference type="GO" id="GO:0043190">
    <property type="term" value="C:ATP-binding cassette (ABC) transporter complex"/>
    <property type="evidence" value="ECO:0007669"/>
    <property type="project" value="InterPro"/>
</dbReference>
<comment type="similarity">
    <text evidence="1">Belongs to the bacterial solute-binding protein 5 family.</text>
</comment>
<evidence type="ECO:0000259" key="4">
    <source>
        <dbReference type="Pfam" id="PF00496"/>
    </source>
</evidence>
<dbReference type="PIRSF" id="PIRSF002741">
    <property type="entry name" value="MppA"/>
    <property type="match status" value="1"/>
</dbReference>
<protein>
    <submittedName>
        <fullName evidence="5">Dipeptide transport system substrate-binding protein</fullName>
    </submittedName>
</protein>
<sequence>MMKNKTILSLALGASFVLGASAQAANVLTVCTEASPEGFDITQYTAAVTADATSETIHNRLVEFERGSTKVVPGLAEKWDISKDGLVYTFQLRKGVKFHTTEYFKPSREFNADDVLWTFNRMLDKNHPWFKVSTRGYPYAESMEFPSLIKSVEKVDPHTVKFTLNQPEAPFLADLAMGFASIFSAEYGDQLLKAGKTQQLNQLPIGTGPFVFKRYEKDAQLRFDANKDYWKGKASVDKLIFAISPDTAVRIQKLKAGECQIALYPLPNDVANLRKDPKLKVEELNALMTGYLAFNMEHKPFEKKEVRQAISMAFDKKSYIKALFGEAASPAVNPFPPTMWSYNKDIKDYEYNPQKAKELLAKAGFPNGFKTTIWTRPGGGTINPNPKLGSEMLQADLKKIGVEAEIKVVEWGELLKRAKAGEHDMVFNGWAGDNGDPDNFLTPLLSCVAAKSGENYARWCDKKFDELLDKAKSNSDSKERTKLYLEAQKVFKDAAPWLTLAHPTMFVAMSKNVNGYKLSPLGNNHYWGVQIK</sequence>
<feature type="chain" id="PRO_5032600282" evidence="3">
    <location>
        <begin position="25"/>
        <end position="532"/>
    </location>
</feature>
<dbReference type="EMBL" id="JACHHY010000007">
    <property type="protein sequence ID" value="MBB5018248.1"/>
    <property type="molecule type" value="Genomic_DNA"/>
</dbReference>
<dbReference type="CDD" id="cd08493">
    <property type="entry name" value="PBP2_DppA_like"/>
    <property type="match status" value="1"/>
</dbReference>
<dbReference type="RefSeq" id="WP_425491369.1">
    <property type="nucleotide sequence ID" value="NZ_JACHHY010000007.1"/>
</dbReference>
<evidence type="ECO:0000313" key="6">
    <source>
        <dbReference type="Proteomes" id="UP000575898"/>
    </source>
</evidence>
<dbReference type="InterPro" id="IPR030678">
    <property type="entry name" value="Peptide/Ni-bd"/>
</dbReference>
<dbReference type="InterPro" id="IPR023765">
    <property type="entry name" value="SBP_5_CS"/>
</dbReference>
<evidence type="ECO:0000256" key="2">
    <source>
        <dbReference type="ARBA" id="ARBA00022729"/>
    </source>
</evidence>
<gene>
    <name evidence="5" type="ORF">HNQ59_001533</name>
</gene>
<dbReference type="GO" id="GO:0042938">
    <property type="term" value="P:dipeptide transport"/>
    <property type="evidence" value="ECO:0007669"/>
    <property type="project" value="TreeGrafter"/>
</dbReference>
<dbReference type="PROSITE" id="PS01040">
    <property type="entry name" value="SBP_BACTERIAL_5"/>
    <property type="match status" value="1"/>
</dbReference>
<name>A0A840MHX3_9PROT</name>
<dbReference type="Gene3D" id="3.90.76.10">
    <property type="entry name" value="Dipeptide-binding Protein, Domain 1"/>
    <property type="match status" value="1"/>
</dbReference>
<keyword evidence="6" id="KW-1185">Reference proteome</keyword>
<dbReference type="PANTHER" id="PTHR30290:SF38">
    <property type="entry name" value="D,D-DIPEPTIDE-BINDING PERIPLASMIC PROTEIN DDPA-RELATED"/>
    <property type="match status" value="1"/>
</dbReference>
<dbReference type="SUPFAM" id="SSF53850">
    <property type="entry name" value="Periplasmic binding protein-like II"/>
    <property type="match status" value="1"/>
</dbReference>
<dbReference type="FunFam" id="3.40.190.10:FF:000036">
    <property type="entry name" value="Dipeptide ABC transporter, substrate-binding protein"/>
    <property type="match status" value="1"/>
</dbReference>
<dbReference type="FunFam" id="3.90.76.10:FF:000002">
    <property type="entry name" value="Dipeptide ABC transporter, substrate-binding protein"/>
    <property type="match status" value="1"/>
</dbReference>
<feature type="domain" description="Solute-binding protein family 5" evidence="4">
    <location>
        <begin position="70"/>
        <end position="449"/>
    </location>
</feature>
<dbReference type="InterPro" id="IPR000914">
    <property type="entry name" value="SBP_5_dom"/>
</dbReference>
<dbReference type="GO" id="GO:1904680">
    <property type="term" value="F:peptide transmembrane transporter activity"/>
    <property type="evidence" value="ECO:0007669"/>
    <property type="project" value="TreeGrafter"/>
</dbReference>
<evidence type="ECO:0000256" key="3">
    <source>
        <dbReference type="SAM" id="SignalP"/>
    </source>
</evidence>
<dbReference type="Gene3D" id="3.10.105.10">
    <property type="entry name" value="Dipeptide-binding Protein, Domain 3"/>
    <property type="match status" value="1"/>
</dbReference>
<dbReference type="Proteomes" id="UP000575898">
    <property type="component" value="Unassembled WGS sequence"/>
</dbReference>
<comment type="caution">
    <text evidence="5">The sequence shown here is derived from an EMBL/GenBank/DDBJ whole genome shotgun (WGS) entry which is preliminary data.</text>
</comment>
<dbReference type="AlphaFoldDB" id="A0A840MHX3"/>
<feature type="signal peptide" evidence="3">
    <location>
        <begin position="1"/>
        <end position="24"/>
    </location>
</feature>
<dbReference type="InterPro" id="IPR039424">
    <property type="entry name" value="SBP_5"/>
</dbReference>
<accession>A0A840MHX3</accession>